<dbReference type="RefSeq" id="WP_223676213.1">
    <property type="nucleotide sequence ID" value="NZ_JAINZW010000004.1"/>
</dbReference>
<reference evidence="2 3" key="1">
    <citation type="submission" date="2021-09" db="EMBL/GenBank/DDBJ databases">
        <title>Lysobacter sp. 13A isolated from the river sediment.</title>
        <authorList>
            <person name="Liu H."/>
            <person name="Li S."/>
            <person name="Mao S."/>
        </authorList>
    </citation>
    <scope>NUCLEOTIDE SEQUENCE [LARGE SCALE GENOMIC DNA]</scope>
    <source>
        <strain evidence="2 3">13A</strain>
    </source>
</reference>
<gene>
    <name evidence="2" type="ORF">K6753_09430</name>
</gene>
<feature type="chain" id="PRO_5045679316" evidence="1">
    <location>
        <begin position="24"/>
        <end position="375"/>
    </location>
</feature>
<dbReference type="Proteomes" id="UP001430954">
    <property type="component" value="Unassembled WGS sequence"/>
</dbReference>
<dbReference type="SUPFAM" id="SSF56935">
    <property type="entry name" value="Porins"/>
    <property type="match status" value="1"/>
</dbReference>
<evidence type="ECO:0000313" key="3">
    <source>
        <dbReference type="Proteomes" id="UP001430954"/>
    </source>
</evidence>
<evidence type="ECO:0000313" key="2">
    <source>
        <dbReference type="EMBL" id="MBZ4039756.1"/>
    </source>
</evidence>
<dbReference type="InterPro" id="IPR023614">
    <property type="entry name" value="Porin_dom_sf"/>
</dbReference>
<feature type="signal peptide" evidence="1">
    <location>
        <begin position="1"/>
        <end position="23"/>
    </location>
</feature>
<sequence length="375" mass="40788">MNIASSRLFIGLALAIAAPLAHAEIKLDEIGGMEIGFEGLVQADSTWFDSDRVELADGDRASDLRRAELVLKGGIGEFDWVVGYDAASDKWLDVNGKFGLGGGHYLQAGQYKQPHSMEELSSTKNNDFISKAAITNTFGTGRRLGVAYGYGNDAWGFTASAFGRELTDDGNRGSGYGLRGTFAPINEDGRILHFGLSYVDRDTDDDTLRLRNRPQADLADVRVVDTGNFFDADRVATVGLESFWVAGPLKLQGEYMTVDADRYGAGNDDYRGDGAYVSAVYNLTGETWGYKGGVPTTGKPSEPARGMWQVGLRYDTLDLDDGAVGGGEMDAITAGVNWYWRKNFKLMLDYVSVDSERAGLPDDPSSVQARVQLNW</sequence>
<dbReference type="Gene3D" id="2.40.160.10">
    <property type="entry name" value="Porin"/>
    <property type="match status" value="1"/>
</dbReference>
<dbReference type="EMBL" id="JAINZW010000004">
    <property type="protein sequence ID" value="MBZ4039756.1"/>
    <property type="molecule type" value="Genomic_DNA"/>
</dbReference>
<organism evidence="2 3">
    <name type="scientific">Novilysobacter selenitireducens</name>
    <dbReference type="NCBI Taxonomy" id="2872639"/>
    <lineage>
        <taxon>Bacteria</taxon>
        <taxon>Pseudomonadati</taxon>
        <taxon>Pseudomonadota</taxon>
        <taxon>Gammaproteobacteria</taxon>
        <taxon>Lysobacterales</taxon>
        <taxon>Lysobacteraceae</taxon>
        <taxon>Novilysobacter</taxon>
    </lineage>
</organism>
<comment type="caution">
    <text evidence="2">The sequence shown here is derived from an EMBL/GenBank/DDBJ whole genome shotgun (WGS) entry which is preliminary data.</text>
</comment>
<proteinExistence type="predicted"/>
<protein>
    <submittedName>
        <fullName evidence="2">OprO/OprP family phosphate-selective porin</fullName>
    </submittedName>
</protein>
<name>A0ABS7T789_9GAMM</name>
<evidence type="ECO:0000256" key="1">
    <source>
        <dbReference type="SAM" id="SignalP"/>
    </source>
</evidence>
<keyword evidence="3" id="KW-1185">Reference proteome</keyword>
<dbReference type="InterPro" id="IPR010870">
    <property type="entry name" value="Porin_O/P"/>
</dbReference>
<dbReference type="Pfam" id="PF07396">
    <property type="entry name" value="Porin_O_P"/>
    <property type="match status" value="1"/>
</dbReference>
<keyword evidence="1" id="KW-0732">Signal</keyword>
<accession>A0ABS7T789</accession>